<evidence type="ECO:0000313" key="2">
    <source>
        <dbReference type="EMBL" id="KKM63687.1"/>
    </source>
</evidence>
<keyword evidence="1" id="KW-0472">Membrane</keyword>
<dbReference type="EMBL" id="LAZR01011054">
    <property type="protein sequence ID" value="KKM63687.1"/>
    <property type="molecule type" value="Genomic_DNA"/>
</dbReference>
<accession>A0A0F9M343</accession>
<comment type="caution">
    <text evidence="2">The sequence shown here is derived from an EMBL/GenBank/DDBJ whole genome shotgun (WGS) entry which is preliminary data.</text>
</comment>
<proteinExistence type="predicted"/>
<protein>
    <submittedName>
        <fullName evidence="2">Uncharacterized protein</fullName>
    </submittedName>
</protein>
<sequence length="96" mass="11092">MKKVIYFFVLLILLIMIFTNLFAGERKYIYDNNDNLLGFIDKNGNFVRADDYEKAMLGDEEWGKGGFHGVGGLSILGVFAIGIILFFWIKEMRKEE</sequence>
<reference evidence="2" key="1">
    <citation type="journal article" date="2015" name="Nature">
        <title>Complex archaea that bridge the gap between prokaryotes and eukaryotes.</title>
        <authorList>
            <person name="Spang A."/>
            <person name="Saw J.H."/>
            <person name="Jorgensen S.L."/>
            <person name="Zaremba-Niedzwiedzka K."/>
            <person name="Martijn J."/>
            <person name="Lind A.E."/>
            <person name="van Eijk R."/>
            <person name="Schleper C."/>
            <person name="Guy L."/>
            <person name="Ettema T.J."/>
        </authorList>
    </citation>
    <scope>NUCLEOTIDE SEQUENCE</scope>
</reference>
<keyword evidence="1" id="KW-0812">Transmembrane</keyword>
<dbReference type="AlphaFoldDB" id="A0A0F9M343"/>
<gene>
    <name evidence="2" type="ORF">LCGC14_1508930</name>
</gene>
<feature type="transmembrane region" description="Helical" evidence="1">
    <location>
        <begin position="66"/>
        <end position="89"/>
    </location>
</feature>
<evidence type="ECO:0000256" key="1">
    <source>
        <dbReference type="SAM" id="Phobius"/>
    </source>
</evidence>
<name>A0A0F9M343_9ZZZZ</name>
<organism evidence="2">
    <name type="scientific">marine sediment metagenome</name>
    <dbReference type="NCBI Taxonomy" id="412755"/>
    <lineage>
        <taxon>unclassified sequences</taxon>
        <taxon>metagenomes</taxon>
        <taxon>ecological metagenomes</taxon>
    </lineage>
</organism>
<keyword evidence="1" id="KW-1133">Transmembrane helix</keyword>